<reference evidence="2 3" key="1">
    <citation type="journal article" date="2019" name="Int. J. Syst. Evol. Microbiol.">
        <title>Photorhabdus khanii subsp. guanajuatensis subsp. nov., isolated from Heterorhabditis atacamensis, and Photorhabdus luminescens subsp. mexicana subsp. nov., isolated from Heterorhabditis mexicana entomopathogenic nematodes.</title>
        <authorList>
            <person name="Machado R.A.R."/>
            <person name="Bruno P."/>
            <person name="Arce C.C.M."/>
            <person name="Liechti N."/>
            <person name="Kohler A."/>
            <person name="Bernal J."/>
            <person name="Bruggmann R."/>
            <person name="Turlings T.C.J."/>
        </authorList>
    </citation>
    <scope>NUCLEOTIDE SEQUENCE [LARGE SCALE GENOMIC DNA]</scope>
    <source>
        <strain evidence="2 3">MEX20-17</strain>
    </source>
</reference>
<sequence length="64" mass="7601">MAIYIIYLQQEHPEYSDYNRINNCINSYKINKFNNKLTFVFVDLFARCIKIGGKLCGIIIIFMM</sequence>
<keyword evidence="1" id="KW-0812">Transmembrane</keyword>
<evidence type="ECO:0000313" key="3">
    <source>
        <dbReference type="Proteomes" id="UP000295598"/>
    </source>
</evidence>
<dbReference type="Proteomes" id="UP000295598">
    <property type="component" value="Unassembled WGS sequence"/>
</dbReference>
<accession>A0A4R4ITC9</accession>
<protein>
    <submittedName>
        <fullName evidence="2">Uncharacterized protein</fullName>
    </submittedName>
</protein>
<dbReference type="EMBL" id="PUJY01000081">
    <property type="protein sequence ID" value="TDB44087.1"/>
    <property type="molecule type" value="Genomic_DNA"/>
</dbReference>
<name>A0A4R4ITC9_9GAMM</name>
<dbReference type="AlphaFoldDB" id="A0A4R4ITC9"/>
<proteinExistence type="predicted"/>
<comment type="caution">
    <text evidence="2">The sequence shown here is derived from an EMBL/GenBank/DDBJ whole genome shotgun (WGS) entry which is preliminary data.</text>
</comment>
<evidence type="ECO:0000256" key="1">
    <source>
        <dbReference type="SAM" id="Phobius"/>
    </source>
</evidence>
<evidence type="ECO:0000313" key="2">
    <source>
        <dbReference type="EMBL" id="TDB44087.1"/>
    </source>
</evidence>
<feature type="transmembrane region" description="Helical" evidence="1">
    <location>
        <begin position="44"/>
        <end position="63"/>
    </location>
</feature>
<keyword evidence="1" id="KW-1133">Transmembrane helix</keyword>
<organism evidence="2 3">
    <name type="scientific">Photorhabdus khanii subsp. guanajuatensis</name>
    <dbReference type="NCBI Taxonomy" id="2100166"/>
    <lineage>
        <taxon>Bacteria</taxon>
        <taxon>Pseudomonadati</taxon>
        <taxon>Pseudomonadota</taxon>
        <taxon>Gammaproteobacteria</taxon>
        <taxon>Enterobacterales</taxon>
        <taxon>Morganellaceae</taxon>
        <taxon>Photorhabdus</taxon>
    </lineage>
</organism>
<gene>
    <name evidence="2" type="ORF">C5467_23060</name>
</gene>
<keyword evidence="1" id="KW-0472">Membrane</keyword>